<evidence type="ECO:0000313" key="3">
    <source>
        <dbReference type="Proteomes" id="UP000776252"/>
    </source>
</evidence>
<comment type="caution">
    <text evidence="2">The sequence shown here is derived from an EMBL/GenBank/DDBJ whole genome shotgun (WGS) entry which is preliminary data.</text>
</comment>
<dbReference type="Proteomes" id="UP000776252">
    <property type="component" value="Unassembled WGS sequence"/>
</dbReference>
<accession>A0ABS6BTJ3</accession>
<evidence type="ECO:0000259" key="1">
    <source>
        <dbReference type="Pfam" id="PF12671"/>
    </source>
</evidence>
<dbReference type="InterPro" id="IPR024301">
    <property type="entry name" value="Amidase_6"/>
</dbReference>
<keyword evidence="3" id="KW-1185">Reference proteome</keyword>
<sequence>MANKYDRKLATSYALKYALEANKKYKFYEFVNGSGGDCTNFVSQCLRAGGATMDYNNIRPWWYEGSGKASICWAVANSLFWYLKTNQKLNRNVIKGSEIEDLSKLEIGDVVFYENYNNSIFHAAIITSFIEESGSKEPRISQHSYNQINETYIKSYDYKKAHFLKITL</sequence>
<dbReference type="PANTHER" id="PTHR40032">
    <property type="entry name" value="EXPORTED PROTEIN-RELATED"/>
    <property type="match status" value="1"/>
</dbReference>
<dbReference type="EMBL" id="JAHLDV010000022">
    <property type="protein sequence ID" value="MBU3160234.1"/>
    <property type="molecule type" value="Genomic_DNA"/>
</dbReference>
<proteinExistence type="predicted"/>
<dbReference type="PANTHER" id="PTHR40032:SF1">
    <property type="entry name" value="EXPORTED PROTEIN"/>
    <property type="match status" value="1"/>
</dbReference>
<evidence type="ECO:0000313" key="2">
    <source>
        <dbReference type="EMBL" id="MBU3160234.1"/>
    </source>
</evidence>
<dbReference type="RefSeq" id="WP_216149182.1">
    <property type="nucleotide sequence ID" value="NZ_JAHLDV010000022.1"/>
</dbReference>
<protein>
    <submittedName>
        <fullName evidence="2">Amidase domain-containing protein</fullName>
    </submittedName>
</protein>
<organism evidence="2 3">
    <name type="scientific">Clostridium frigoris</name>
    <dbReference type="NCBI Taxonomy" id="205327"/>
    <lineage>
        <taxon>Bacteria</taxon>
        <taxon>Bacillati</taxon>
        <taxon>Bacillota</taxon>
        <taxon>Clostridia</taxon>
        <taxon>Eubacteriales</taxon>
        <taxon>Clostridiaceae</taxon>
        <taxon>Clostridium</taxon>
    </lineage>
</organism>
<reference evidence="2 3" key="1">
    <citation type="submission" date="2021-06" db="EMBL/GenBank/DDBJ databases">
        <title>Clostridia strains as spoilage organisms.</title>
        <authorList>
            <person name="Wambui J."/>
            <person name="Stephan R."/>
            <person name="Stevens M.J.A."/>
        </authorList>
    </citation>
    <scope>NUCLEOTIDE SEQUENCE [LARGE SCALE GENOMIC DNA]</scope>
    <source>
        <strain evidence="2 3">DSM 14204</strain>
    </source>
</reference>
<name>A0ABS6BTJ3_9CLOT</name>
<dbReference type="Pfam" id="PF12671">
    <property type="entry name" value="Amidase_6"/>
    <property type="match status" value="1"/>
</dbReference>
<feature type="domain" description="Putative amidase" evidence="1">
    <location>
        <begin position="4"/>
        <end position="153"/>
    </location>
</feature>
<gene>
    <name evidence="2" type="ORF">KPL37_10780</name>
</gene>